<comment type="caution">
    <text evidence="1">The sequence shown here is derived from an EMBL/GenBank/DDBJ whole genome shotgun (WGS) entry which is preliminary data.</text>
</comment>
<reference evidence="1 2" key="1">
    <citation type="submission" date="2024-10" db="EMBL/GenBank/DDBJ databases">
        <title>The Natural Products Discovery Center: Release of the First 8490 Sequenced Strains for Exploring Actinobacteria Biosynthetic Diversity.</title>
        <authorList>
            <person name="Kalkreuter E."/>
            <person name="Kautsar S.A."/>
            <person name="Yang D."/>
            <person name="Bader C.D."/>
            <person name="Teijaro C.N."/>
            <person name="Fluegel L."/>
            <person name="Davis C.M."/>
            <person name="Simpson J.R."/>
            <person name="Lauterbach L."/>
            <person name="Steele A.D."/>
            <person name="Gui C."/>
            <person name="Meng S."/>
            <person name="Li G."/>
            <person name="Viehrig K."/>
            <person name="Ye F."/>
            <person name="Su P."/>
            <person name="Kiefer A.F."/>
            <person name="Nichols A."/>
            <person name="Cepeda A.J."/>
            <person name="Yan W."/>
            <person name="Fan B."/>
            <person name="Jiang Y."/>
            <person name="Adhikari A."/>
            <person name="Zheng C.-J."/>
            <person name="Schuster L."/>
            <person name="Cowan T.M."/>
            <person name="Smanski M.J."/>
            <person name="Chevrette M.G."/>
            <person name="De Carvalho L.P.S."/>
            <person name="Shen B."/>
        </authorList>
    </citation>
    <scope>NUCLEOTIDE SEQUENCE [LARGE SCALE GENOMIC DNA]</scope>
    <source>
        <strain evidence="1 2">NPDC004119</strain>
    </source>
</reference>
<dbReference type="Proteomes" id="UP001601442">
    <property type="component" value="Unassembled WGS sequence"/>
</dbReference>
<name>A0ABW6P5Z5_9NOCA</name>
<dbReference type="RefSeq" id="WP_387396157.1">
    <property type="nucleotide sequence ID" value="NZ_JBIAMT010000003.1"/>
</dbReference>
<gene>
    <name evidence="1" type="ORF">ACFYU5_19325</name>
</gene>
<sequence>MAKDSLCGACDSPTENVLCNDCLRVFKSDLELISWLLEQLGITASKQAVMGSRAGGKSAETPDPVHWGAARARTTLLTAVNNCARQLIDDGIAGLSDTLMDNFGHFTTWLPAAHHFKAIDAAVTNGMFVIDCSPPKSVFRAPCDVNGCEGEWWTIPGDEDYANCNVCGVVVGNEQVNRRLNNAIDGHLFSITEMALAMSIKLGKDVSRQRIHDLTRRKHDPLRPRGRTHDGHDLYSVADVELRMAQHGNRKK</sequence>
<keyword evidence="2" id="KW-1185">Reference proteome</keyword>
<evidence type="ECO:0000313" key="2">
    <source>
        <dbReference type="Proteomes" id="UP001601442"/>
    </source>
</evidence>
<protein>
    <submittedName>
        <fullName evidence="1">Uncharacterized protein</fullName>
    </submittedName>
</protein>
<accession>A0ABW6P5Z5</accession>
<organism evidence="1 2">
    <name type="scientific">Nocardia aobensis</name>
    <dbReference type="NCBI Taxonomy" id="257277"/>
    <lineage>
        <taxon>Bacteria</taxon>
        <taxon>Bacillati</taxon>
        <taxon>Actinomycetota</taxon>
        <taxon>Actinomycetes</taxon>
        <taxon>Mycobacteriales</taxon>
        <taxon>Nocardiaceae</taxon>
        <taxon>Nocardia</taxon>
    </lineage>
</organism>
<proteinExistence type="predicted"/>
<evidence type="ECO:0000313" key="1">
    <source>
        <dbReference type="EMBL" id="MFF0498566.1"/>
    </source>
</evidence>
<dbReference type="EMBL" id="JBIAMT010000003">
    <property type="protein sequence ID" value="MFF0498566.1"/>
    <property type="molecule type" value="Genomic_DNA"/>
</dbReference>